<dbReference type="EMBL" id="MAXA01000169">
    <property type="protein sequence ID" value="OHV31081.1"/>
    <property type="molecule type" value="Genomic_DNA"/>
</dbReference>
<organism evidence="5 6">
    <name type="scientific">Parafrankia soli</name>
    <dbReference type="NCBI Taxonomy" id="2599596"/>
    <lineage>
        <taxon>Bacteria</taxon>
        <taxon>Bacillati</taxon>
        <taxon>Actinomycetota</taxon>
        <taxon>Actinomycetes</taxon>
        <taxon>Frankiales</taxon>
        <taxon>Frankiaceae</taxon>
        <taxon>Parafrankia</taxon>
    </lineage>
</organism>
<dbReference type="SMART" id="SM00479">
    <property type="entry name" value="EXOIII"/>
    <property type="match status" value="1"/>
</dbReference>
<proteinExistence type="predicted"/>
<name>A0A1S1QC87_9ACTN</name>
<comment type="caution">
    <text evidence="5">The sequence shown here is derived from an EMBL/GenBank/DDBJ whole genome shotgun (WGS) entry which is preliminary data.</text>
</comment>
<evidence type="ECO:0000256" key="3">
    <source>
        <dbReference type="ARBA" id="ARBA00022839"/>
    </source>
</evidence>
<dbReference type="SUPFAM" id="SSF53098">
    <property type="entry name" value="Ribonuclease H-like"/>
    <property type="match status" value="1"/>
</dbReference>
<feature type="domain" description="Exonuclease" evidence="4">
    <location>
        <begin position="10"/>
        <end position="183"/>
    </location>
</feature>
<dbReference type="InterPro" id="IPR013520">
    <property type="entry name" value="Ribonucl_H"/>
</dbReference>
<gene>
    <name evidence="5" type="ORF">BBK14_16265</name>
</gene>
<dbReference type="Proteomes" id="UP000179769">
    <property type="component" value="Unassembled WGS sequence"/>
</dbReference>
<accession>A0A1S1QC87</accession>
<dbReference type="Pfam" id="PF00929">
    <property type="entry name" value="RNase_T"/>
    <property type="match status" value="1"/>
</dbReference>
<evidence type="ECO:0000256" key="2">
    <source>
        <dbReference type="ARBA" id="ARBA00022801"/>
    </source>
</evidence>
<sequence length="217" mass="22722">MTDGPWQDAALVAIDLEGSGAQDGEREAILEAAAVPLRGGVVQAAEGYCSVVNPGRRIPRRPWISPGLTDDVLAAAPPLSTVERELAARLDGRILVGHNVAVDWRLLRRRCPNLRPAGLIDTFRLARRLGKGTAGSSLGALLTHHNLAEQVNMLAPGGQPHRALWDAVGAGLLLTALAQQAGGPTPISLGQLRHLAGLPLDPASPARPAGEQTELFG</sequence>
<dbReference type="GO" id="GO:0003676">
    <property type="term" value="F:nucleic acid binding"/>
    <property type="evidence" value="ECO:0007669"/>
    <property type="project" value="InterPro"/>
</dbReference>
<keyword evidence="1" id="KW-0540">Nuclease</keyword>
<dbReference type="GO" id="GO:0008408">
    <property type="term" value="F:3'-5' exonuclease activity"/>
    <property type="evidence" value="ECO:0007669"/>
    <property type="project" value="TreeGrafter"/>
</dbReference>
<dbReference type="InterPro" id="IPR036397">
    <property type="entry name" value="RNaseH_sf"/>
</dbReference>
<dbReference type="PANTHER" id="PTHR30231">
    <property type="entry name" value="DNA POLYMERASE III SUBUNIT EPSILON"/>
    <property type="match status" value="1"/>
</dbReference>
<dbReference type="AlphaFoldDB" id="A0A1S1QC87"/>
<keyword evidence="2" id="KW-0378">Hydrolase</keyword>
<reference evidence="6" key="1">
    <citation type="submission" date="2016-07" db="EMBL/GenBank/DDBJ databases">
        <title>Frankia sp. NRRL B-16219 Genome sequencing.</title>
        <authorList>
            <person name="Ghodhbane-Gtari F."/>
            <person name="Swanson E."/>
            <person name="Gueddou A."/>
            <person name="Louati M."/>
            <person name="Nouioui I."/>
            <person name="Hezbri K."/>
            <person name="Abebe-Akele F."/>
            <person name="Simpson S."/>
            <person name="Morris K."/>
            <person name="Thomas K."/>
            <person name="Gtari M."/>
            <person name="Tisa L.S."/>
        </authorList>
    </citation>
    <scope>NUCLEOTIDE SEQUENCE [LARGE SCALE GENOMIC DNA]</scope>
    <source>
        <strain evidence="6">NRRL B-16219</strain>
    </source>
</reference>
<protein>
    <submittedName>
        <fullName evidence="5">DNA polymerase III subunit epsilon</fullName>
    </submittedName>
</protein>
<evidence type="ECO:0000313" key="5">
    <source>
        <dbReference type="EMBL" id="OHV31081.1"/>
    </source>
</evidence>
<dbReference type="RefSeq" id="WP_071062728.1">
    <property type="nucleotide sequence ID" value="NZ_MAXA01000169.1"/>
</dbReference>
<dbReference type="Gene3D" id="3.30.420.10">
    <property type="entry name" value="Ribonuclease H-like superfamily/Ribonuclease H"/>
    <property type="match status" value="1"/>
</dbReference>
<evidence type="ECO:0000313" key="6">
    <source>
        <dbReference type="Proteomes" id="UP000179769"/>
    </source>
</evidence>
<keyword evidence="6" id="KW-1185">Reference proteome</keyword>
<dbReference type="InterPro" id="IPR012337">
    <property type="entry name" value="RNaseH-like_sf"/>
</dbReference>
<dbReference type="CDD" id="cd06127">
    <property type="entry name" value="DEDDh"/>
    <property type="match status" value="1"/>
</dbReference>
<evidence type="ECO:0000259" key="4">
    <source>
        <dbReference type="SMART" id="SM00479"/>
    </source>
</evidence>
<dbReference type="OrthoDB" id="9803913at2"/>
<dbReference type="PANTHER" id="PTHR30231:SF4">
    <property type="entry name" value="PROTEIN NEN2"/>
    <property type="match status" value="1"/>
</dbReference>
<evidence type="ECO:0000256" key="1">
    <source>
        <dbReference type="ARBA" id="ARBA00022722"/>
    </source>
</evidence>
<keyword evidence="3" id="KW-0269">Exonuclease</keyword>